<dbReference type="STRING" id="52.CMC5_012170"/>
<proteinExistence type="predicted"/>
<evidence type="ECO:0000313" key="3">
    <source>
        <dbReference type="Proteomes" id="UP000067626"/>
    </source>
</evidence>
<dbReference type="EMBL" id="CP012159">
    <property type="protein sequence ID" value="AKT37091.1"/>
    <property type="molecule type" value="Genomic_DNA"/>
</dbReference>
<dbReference type="KEGG" id="ccro:CMC5_012170"/>
<organism evidence="2 3">
    <name type="scientific">Chondromyces crocatus</name>
    <dbReference type="NCBI Taxonomy" id="52"/>
    <lineage>
        <taxon>Bacteria</taxon>
        <taxon>Pseudomonadati</taxon>
        <taxon>Myxococcota</taxon>
        <taxon>Polyangia</taxon>
        <taxon>Polyangiales</taxon>
        <taxon>Polyangiaceae</taxon>
        <taxon>Chondromyces</taxon>
    </lineage>
</organism>
<evidence type="ECO:0008006" key="4">
    <source>
        <dbReference type="Google" id="ProtNLM"/>
    </source>
</evidence>
<name>A0A0K1E894_CHOCO</name>
<feature type="region of interest" description="Disordered" evidence="1">
    <location>
        <begin position="93"/>
        <end position="115"/>
    </location>
</feature>
<dbReference type="Proteomes" id="UP000067626">
    <property type="component" value="Chromosome"/>
</dbReference>
<dbReference type="RefSeq" id="WP_050429505.1">
    <property type="nucleotide sequence ID" value="NZ_CP012159.1"/>
</dbReference>
<dbReference type="PROSITE" id="PS51257">
    <property type="entry name" value="PROKAR_LIPOPROTEIN"/>
    <property type="match status" value="1"/>
</dbReference>
<dbReference type="OrthoDB" id="5488907at2"/>
<sequence length="547" mass="61051">MRTARSVSLLFALLGGVTGCSDPSHSIPPTAVARPGIADVAPADVAFSLCRARAASVRSEPDQGGAPAFEERRTTILGTARGEPLVLVREPRPTPDEVLTPAQQASRRAFEGSPRGKRVTLLKSRHRGDPAGLRALLLRDGYVYTSEPQDALAMVTALSLPELFDEPEVWLLRGKHKHRLRRVVEGRTPRTITTYRHAEGTLAGRRAELLFGDRLALTEDGLGSPLHRDLRSLAEDIGLDRVSVLHRTEHALVVELRVTPQPPLEAAPVHLEAVLASDGAALRLDCVLGDADQRALLTEAQRATAWKRRALMQMRATVDALVEEGNRFDRPLGEEGPDRDGQLRPVWMSAYLRGLSSFRVDEVSYPVFDPAGKPWPPQVCVDFVLDTYERAAGTWFTGQGMRAARVRGQLDFDDTGIPNRRGVLPLGDFAATRPDLFEVRRFQREERVPFGERRKFFQFLAERADDFKPGDIVAIHGLKRDERIHQHALLVEWSDPVTGFPAGLADQMKRPRRRTWEGIMAEAPKRSLYYRVRPSPELLRKLDPEPR</sequence>
<evidence type="ECO:0000313" key="2">
    <source>
        <dbReference type="EMBL" id="AKT37091.1"/>
    </source>
</evidence>
<dbReference type="AlphaFoldDB" id="A0A0K1E894"/>
<gene>
    <name evidence="2" type="ORF">CMC5_012170</name>
</gene>
<reference evidence="2 3" key="1">
    <citation type="submission" date="2015-07" db="EMBL/GenBank/DDBJ databases">
        <title>Genome analysis of myxobacterium Chondromyces crocatus Cm c5 reveals a high potential for natural compound synthesis and the genetic basis for the loss of fruiting body formation.</title>
        <authorList>
            <person name="Zaburannyi N."/>
            <person name="Bunk B."/>
            <person name="Maier J."/>
            <person name="Overmann J."/>
            <person name="Mueller R."/>
        </authorList>
    </citation>
    <scope>NUCLEOTIDE SEQUENCE [LARGE SCALE GENOMIC DNA]</scope>
    <source>
        <strain evidence="2 3">Cm c5</strain>
    </source>
</reference>
<evidence type="ECO:0000256" key="1">
    <source>
        <dbReference type="SAM" id="MobiDB-lite"/>
    </source>
</evidence>
<accession>A0A0K1E894</accession>
<protein>
    <recommendedName>
        <fullName evidence="4">Lipoprotein</fullName>
    </recommendedName>
</protein>
<keyword evidence="3" id="KW-1185">Reference proteome</keyword>